<keyword evidence="3" id="KW-1185">Reference proteome</keyword>
<protein>
    <submittedName>
        <fullName evidence="2">Uncharacterized protein</fullName>
    </submittedName>
</protein>
<gene>
    <name evidence="2" type="ORF">FNV43_RR25519</name>
</gene>
<feature type="transmembrane region" description="Helical" evidence="1">
    <location>
        <begin position="230"/>
        <end position="248"/>
    </location>
</feature>
<evidence type="ECO:0000313" key="3">
    <source>
        <dbReference type="Proteomes" id="UP000796880"/>
    </source>
</evidence>
<comment type="caution">
    <text evidence="2">The sequence shown here is derived from an EMBL/GenBank/DDBJ whole genome shotgun (WGS) entry which is preliminary data.</text>
</comment>
<keyword evidence="1" id="KW-1133">Transmembrane helix</keyword>
<sequence>MMAYPIFLNEVQLRKLSALIYYREEEAMKTIKFNSEYDQANFLTGSRAAFESVGLLLDTGVQLKLKFHKDRLRSPISHNIFSYIANGLNNALQLVPNFTLRKDYIKKIADLAKALIDALEKLDINKASDVKVLEEEAHEYNHVMVEFAYKYRSTALSRNFSRSLKEKDITFEEMVRTYQAVLKFEGLFEDLEDEQKIKVYDKIMQAAGRGTLMVKIKKIMNRSTNMRSRIAGGFLLLFNLGKIVWEIYNSEHVLQETTKVAVQAVAGFGGAVLGKVIGTAIANAVTCAQASAGYMVLAGVTGSFAGAFVLGFFAGWLIDFIFSSGGKVPLSTDGLRAYVAPMPNGETLALEIAHD</sequence>
<dbReference type="Proteomes" id="UP000796880">
    <property type="component" value="Unassembled WGS sequence"/>
</dbReference>
<accession>A0A8K0DTA6</accession>
<dbReference type="AlphaFoldDB" id="A0A8K0DTA6"/>
<feature type="transmembrane region" description="Helical" evidence="1">
    <location>
        <begin position="294"/>
        <end position="318"/>
    </location>
</feature>
<feature type="transmembrane region" description="Helical" evidence="1">
    <location>
        <begin position="260"/>
        <end position="282"/>
    </location>
</feature>
<organism evidence="2 3">
    <name type="scientific">Rhamnella rubrinervis</name>
    <dbReference type="NCBI Taxonomy" id="2594499"/>
    <lineage>
        <taxon>Eukaryota</taxon>
        <taxon>Viridiplantae</taxon>
        <taxon>Streptophyta</taxon>
        <taxon>Embryophyta</taxon>
        <taxon>Tracheophyta</taxon>
        <taxon>Spermatophyta</taxon>
        <taxon>Magnoliopsida</taxon>
        <taxon>eudicotyledons</taxon>
        <taxon>Gunneridae</taxon>
        <taxon>Pentapetalae</taxon>
        <taxon>rosids</taxon>
        <taxon>fabids</taxon>
        <taxon>Rosales</taxon>
        <taxon>Rhamnaceae</taxon>
        <taxon>rhamnoid group</taxon>
        <taxon>Rhamneae</taxon>
        <taxon>Rhamnella</taxon>
    </lineage>
</organism>
<dbReference type="EMBL" id="VOIH02000011">
    <property type="protein sequence ID" value="KAF3434416.1"/>
    <property type="molecule type" value="Genomic_DNA"/>
</dbReference>
<keyword evidence="1" id="KW-0812">Transmembrane</keyword>
<evidence type="ECO:0000256" key="1">
    <source>
        <dbReference type="SAM" id="Phobius"/>
    </source>
</evidence>
<proteinExistence type="predicted"/>
<dbReference type="OrthoDB" id="542365at2759"/>
<reference evidence="2" key="1">
    <citation type="submission" date="2020-03" db="EMBL/GenBank/DDBJ databases">
        <title>A high-quality chromosome-level genome assembly of a woody plant with both climbing and erect habits, Rhamnella rubrinervis.</title>
        <authorList>
            <person name="Lu Z."/>
            <person name="Yang Y."/>
            <person name="Zhu X."/>
            <person name="Sun Y."/>
        </authorList>
    </citation>
    <scope>NUCLEOTIDE SEQUENCE</scope>
    <source>
        <strain evidence="2">BYM</strain>
        <tissue evidence="2">Leaf</tissue>
    </source>
</reference>
<evidence type="ECO:0000313" key="2">
    <source>
        <dbReference type="EMBL" id="KAF3434416.1"/>
    </source>
</evidence>
<keyword evidence="1" id="KW-0472">Membrane</keyword>
<name>A0A8K0DTA6_9ROSA</name>